<feature type="compositionally biased region" description="Low complexity" evidence="1">
    <location>
        <begin position="211"/>
        <end position="222"/>
    </location>
</feature>
<dbReference type="Proteomes" id="UP000035366">
    <property type="component" value="Chromosome"/>
</dbReference>
<feature type="transmembrane region" description="Helical" evidence="2">
    <location>
        <begin position="122"/>
        <end position="145"/>
    </location>
</feature>
<feature type="compositionally biased region" description="Basic and acidic residues" evidence="1">
    <location>
        <begin position="302"/>
        <end position="311"/>
    </location>
</feature>
<keyword evidence="2" id="KW-0472">Membrane</keyword>
<gene>
    <name evidence="3" type="ORF">ABB07_14585</name>
</gene>
<organism evidence="3 4">
    <name type="scientific">Streptomyces incarnatus</name>
    <dbReference type="NCBI Taxonomy" id="665007"/>
    <lineage>
        <taxon>Bacteria</taxon>
        <taxon>Bacillati</taxon>
        <taxon>Actinomycetota</taxon>
        <taxon>Actinomycetes</taxon>
        <taxon>Kitasatosporales</taxon>
        <taxon>Streptomycetaceae</taxon>
        <taxon>Streptomyces</taxon>
    </lineage>
</organism>
<evidence type="ECO:0000313" key="4">
    <source>
        <dbReference type="Proteomes" id="UP000035366"/>
    </source>
</evidence>
<feature type="region of interest" description="Disordered" evidence="1">
    <location>
        <begin position="275"/>
        <end position="378"/>
    </location>
</feature>
<feature type="compositionally biased region" description="Low complexity" evidence="1">
    <location>
        <begin position="155"/>
        <end position="170"/>
    </location>
</feature>
<name>A0ABM5TJR7_9ACTN</name>
<proteinExistence type="predicted"/>
<feature type="region of interest" description="Disordered" evidence="1">
    <location>
        <begin position="149"/>
        <end position="232"/>
    </location>
</feature>
<reference evidence="3 4" key="1">
    <citation type="journal article" date="2015" name="ISME J.">
        <title>Draft Genome Sequence of Streptomyces incarnatus NRRL8089, which Produces the Nucleoside Antibiotic Sinefungin.</title>
        <authorList>
            <person name="Oshima K."/>
            <person name="Hattori M."/>
            <person name="Shimizu H."/>
            <person name="Fukuda K."/>
            <person name="Nemoto M."/>
            <person name="Inagaki K."/>
            <person name="Tamura T."/>
        </authorList>
    </citation>
    <scope>NUCLEOTIDE SEQUENCE [LARGE SCALE GENOMIC DNA]</scope>
    <source>
        <strain evidence="3 4">NRRL 8089</strain>
    </source>
</reference>
<evidence type="ECO:0000256" key="2">
    <source>
        <dbReference type="SAM" id="Phobius"/>
    </source>
</evidence>
<evidence type="ECO:0000256" key="1">
    <source>
        <dbReference type="SAM" id="MobiDB-lite"/>
    </source>
</evidence>
<accession>A0ABM5TJR7</accession>
<evidence type="ECO:0000313" key="3">
    <source>
        <dbReference type="EMBL" id="AKJ11206.1"/>
    </source>
</evidence>
<protein>
    <recommendedName>
        <fullName evidence="5">Extensin</fullName>
    </recommendedName>
</protein>
<feature type="compositionally biased region" description="Gly residues" evidence="1">
    <location>
        <begin position="312"/>
        <end position="339"/>
    </location>
</feature>
<feature type="compositionally biased region" description="Basic and acidic residues" evidence="1">
    <location>
        <begin position="284"/>
        <end position="293"/>
    </location>
</feature>
<keyword evidence="4" id="KW-1185">Reference proteome</keyword>
<dbReference type="RefSeq" id="WP_208899159.1">
    <property type="nucleotide sequence ID" value="NZ_CP011497.1"/>
</dbReference>
<keyword evidence="2" id="KW-0812">Transmembrane</keyword>
<dbReference type="EMBL" id="CP011497">
    <property type="protein sequence ID" value="AKJ11206.1"/>
    <property type="molecule type" value="Genomic_DNA"/>
</dbReference>
<keyword evidence="2" id="KW-1133">Transmembrane helix</keyword>
<feature type="region of interest" description="Disordered" evidence="1">
    <location>
        <begin position="69"/>
        <end position="113"/>
    </location>
</feature>
<sequence length="378" mass="37008">MADEQYKWLNRETAERLLRGESLEAVDASARDQAERLSRALGALTSQTAPAADELPGEQAALAAFRKAREAAGTEGSTADRAGDTARSSAPGADAGLVRIGTPARTGIPARRRPRWGRPVRLALAAAVAVGTVGGVAMAAGTGVLPTPFGPEHPASSSSSVSADPSSGSALASVPQGTPGATVSPGAPSGSAGTHPGASGAAVGPGDHTGKSTPPGSGDPSGTPGGRWKDAASACRDIRDGRELDAGRRRALENLAGGSARVSRYCKAVLATVDSVDGATGGGKGDDKGDKGKGKGSGQGDDEGHPGHGGDGHPGWWGGNGGKGDGGGKGNGGKGNGGGKGRHGDDVASAPSALSPARHTWTTGTVLGPVPSPTYTAL</sequence>
<evidence type="ECO:0008006" key="5">
    <source>
        <dbReference type="Google" id="ProtNLM"/>
    </source>
</evidence>